<evidence type="ECO:0000256" key="1">
    <source>
        <dbReference type="SAM" id="Phobius"/>
    </source>
</evidence>
<dbReference type="AlphaFoldDB" id="A0A0F9RXY7"/>
<dbReference type="EMBL" id="LAZR01002459">
    <property type="protein sequence ID" value="KKN29771.1"/>
    <property type="molecule type" value="Genomic_DNA"/>
</dbReference>
<evidence type="ECO:0000313" key="2">
    <source>
        <dbReference type="EMBL" id="KKN29771.1"/>
    </source>
</evidence>
<accession>A0A0F9RXY7</accession>
<gene>
    <name evidence="2" type="ORF">LCGC14_0840690</name>
</gene>
<feature type="transmembrane region" description="Helical" evidence="1">
    <location>
        <begin position="21"/>
        <end position="38"/>
    </location>
</feature>
<proteinExistence type="predicted"/>
<sequence length="66" mass="7095">MGKPLININVPKVGRIQTQDVLRFSFLAFGVLAIWNYSDRLPVVGPTLGKAKAFVRKAVGAGTVTP</sequence>
<reference evidence="2" key="1">
    <citation type="journal article" date="2015" name="Nature">
        <title>Complex archaea that bridge the gap between prokaryotes and eukaryotes.</title>
        <authorList>
            <person name="Spang A."/>
            <person name="Saw J.H."/>
            <person name="Jorgensen S.L."/>
            <person name="Zaremba-Niedzwiedzka K."/>
            <person name="Martijn J."/>
            <person name="Lind A.E."/>
            <person name="van Eijk R."/>
            <person name="Schleper C."/>
            <person name="Guy L."/>
            <person name="Ettema T.J."/>
        </authorList>
    </citation>
    <scope>NUCLEOTIDE SEQUENCE</scope>
</reference>
<keyword evidence="1" id="KW-0472">Membrane</keyword>
<organism evidence="2">
    <name type="scientific">marine sediment metagenome</name>
    <dbReference type="NCBI Taxonomy" id="412755"/>
    <lineage>
        <taxon>unclassified sequences</taxon>
        <taxon>metagenomes</taxon>
        <taxon>ecological metagenomes</taxon>
    </lineage>
</organism>
<name>A0A0F9RXY7_9ZZZZ</name>
<keyword evidence="1" id="KW-0812">Transmembrane</keyword>
<protein>
    <submittedName>
        <fullName evidence="2">Uncharacterized protein</fullName>
    </submittedName>
</protein>
<keyword evidence="1" id="KW-1133">Transmembrane helix</keyword>
<comment type="caution">
    <text evidence="2">The sequence shown here is derived from an EMBL/GenBank/DDBJ whole genome shotgun (WGS) entry which is preliminary data.</text>
</comment>